<sequence length="135" mass="14900">MDANLDAKKLSELADVLCNWAKALNDYRFEKKQEHQISEGDYNKIGVKVKQLLNAAEKMKVMSTLLVSKEVARSLEQIGKVSSEMAKTIRGLGSVQKIISLATGLAELGSAIIQKDASGIQEQVQELLVLWKNEV</sequence>
<organism evidence="1 2">
    <name type="scientific">Negadavirga shengliensis</name>
    <dbReference type="NCBI Taxonomy" id="1389218"/>
    <lineage>
        <taxon>Bacteria</taxon>
        <taxon>Pseudomonadati</taxon>
        <taxon>Bacteroidota</taxon>
        <taxon>Cytophagia</taxon>
        <taxon>Cytophagales</taxon>
        <taxon>Cyclobacteriaceae</taxon>
        <taxon>Negadavirga</taxon>
    </lineage>
</organism>
<dbReference type="RefSeq" id="WP_377064889.1">
    <property type="nucleotide sequence ID" value="NZ_JBHSJJ010000006.1"/>
</dbReference>
<dbReference type="Proteomes" id="UP001595818">
    <property type="component" value="Unassembled WGS sequence"/>
</dbReference>
<protein>
    <recommendedName>
        <fullName evidence="3">Methyl-accepting chemotaxis protein</fullName>
    </recommendedName>
</protein>
<evidence type="ECO:0000313" key="1">
    <source>
        <dbReference type="EMBL" id="MFC4872469.1"/>
    </source>
</evidence>
<evidence type="ECO:0000313" key="2">
    <source>
        <dbReference type="Proteomes" id="UP001595818"/>
    </source>
</evidence>
<dbReference type="EMBL" id="JBHSJJ010000006">
    <property type="protein sequence ID" value="MFC4872469.1"/>
    <property type="molecule type" value="Genomic_DNA"/>
</dbReference>
<keyword evidence="2" id="KW-1185">Reference proteome</keyword>
<reference evidence="2" key="1">
    <citation type="journal article" date="2019" name="Int. J. Syst. Evol. Microbiol.">
        <title>The Global Catalogue of Microorganisms (GCM) 10K type strain sequencing project: providing services to taxonomists for standard genome sequencing and annotation.</title>
        <authorList>
            <consortium name="The Broad Institute Genomics Platform"/>
            <consortium name="The Broad Institute Genome Sequencing Center for Infectious Disease"/>
            <person name="Wu L."/>
            <person name="Ma J."/>
        </authorList>
    </citation>
    <scope>NUCLEOTIDE SEQUENCE [LARGE SCALE GENOMIC DNA]</scope>
    <source>
        <strain evidence="2">CGMCC 4.7466</strain>
    </source>
</reference>
<name>A0ABV9T1Y4_9BACT</name>
<evidence type="ECO:0008006" key="3">
    <source>
        <dbReference type="Google" id="ProtNLM"/>
    </source>
</evidence>
<accession>A0ABV9T1Y4</accession>
<comment type="caution">
    <text evidence="1">The sequence shown here is derived from an EMBL/GenBank/DDBJ whole genome shotgun (WGS) entry which is preliminary data.</text>
</comment>
<gene>
    <name evidence="1" type="ORF">ACFPFU_12290</name>
</gene>
<proteinExistence type="predicted"/>